<evidence type="ECO:0000313" key="1">
    <source>
        <dbReference type="EMBL" id="PVU88897.1"/>
    </source>
</evidence>
<dbReference type="Proteomes" id="UP000245383">
    <property type="component" value="Unassembled WGS sequence"/>
</dbReference>
<accession>A0A2T9Y9A3</accession>
<sequence length="81" mass="8900">MRRDFYSIVSNGSGLDLDKRAPKSPPTGHNYKRMAQCNYSGRRCRGGSGYTICSRGRESYGSCGRGQFCKGGGSCVYSRQD</sequence>
<keyword evidence="2" id="KW-1185">Reference proteome</keyword>
<name>A0A2T9Y9A3_9FUNG</name>
<proteinExistence type="predicted"/>
<dbReference type="AlphaFoldDB" id="A0A2T9Y9A3"/>
<gene>
    <name evidence="1" type="ORF">BB561_005658</name>
</gene>
<organism evidence="1 2">
    <name type="scientific">Smittium simulii</name>
    <dbReference type="NCBI Taxonomy" id="133385"/>
    <lineage>
        <taxon>Eukaryota</taxon>
        <taxon>Fungi</taxon>
        <taxon>Fungi incertae sedis</taxon>
        <taxon>Zoopagomycota</taxon>
        <taxon>Kickxellomycotina</taxon>
        <taxon>Harpellomycetes</taxon>
        <taxon>Harpellales</taxon>
        <taxon>Legeriomycetaceae</taxon>
        <taxon>Smittium</taxon>
    </lineage>
</organism>
<protein>
    <submittedName>
        <fullName evidence="1">Uncharacterized protein</fullName>
    </submittedName>
</protein>
<dbReference type="EMBL" id="MBFR01000352">
    <property type="protein sequence ID" value="PVU88897.1"/>
    <property type="molecule type" value="Genomic_DNA"/>
</dbReference>
<evidence type="ECO:0000313" key="2">
    <source>
        <dbReference type="Proteomes" id="UP000245383"/>
    </source>
</evidence>
<reference evidence="1 2" key="1">
    <citation type="journal article" date="2018" name="MBio">
        <title>Comparative Genomics Reveals the Core Gene Toolbox for the Fungus-Insect Symbiosis.</title>
        <authorList>
            <person name="Wang Y."/>
            <person name="Stata M."/>
            <person name="Wang W."/>
            <person name="Stajich J.E."/>
            <person name="White M.M."/>
            <person name="Moncalvo J.M."/>
        </authorList>
    </citation>
    <scope>NUCLEOTIDE SEQUENCE [LARGE SCALE GENOMIC DNA]</scope>
    <source>
        <strain evidence="1 2">SWE-8-4</strain>
    </source>
</reference>
<comment type="caution">
    <text evidence="1">The sequence shown here is derived from an EMBL/GenBank/DDBJ whole genome shotgun (WGS) entry which is preliminary data.</text>
</comment>